<keyword evidence="2" id="KW-1133">Transmembrane helix</keyword>
<proteinExistence type="predicted"/>
<evidence type="ECO:0000313" key="3">
    <source>
        <dbReference type="EMBL" id="MTD95502.1"/>
    </source>
</evidence>
<dbReference type="SUPFAM" id="SSF81901">
    <property type="entry name" value="HCP-like"/>
    <property type="match status" value="1"/>
</dbReference>
<dbReference type="Proteomes" id="UP000440694">
    <property type="component" value="Unassembled WGS sequence"/>
</dbReference>
<feature type="compositionally biased region" description="Polar residues" evidence="1">
    <location>
        <begin position="76"/>
        <end position="85"/>
    </location>
</feature>
<dbReference type="Gene3D" id="1.25.40.10">
    <property type="entry name" value="Tetratricopeptide repeat domain"/>
    <property type="match status" value="1"/>
</dbReference>
<evidence type="ECO:0008006" key="5">
    <source>
        <dbReference type="Google" id="ProtNLM"/>
    </source>
</evidence>
<comment type="caution">
    <text evidence="3">The sequence shown here is derived from an EMBL/GenBank/DDBJ whole genome shotgun (WGS) entry which is preliminary data.</text>
</comment>
<feature type="compositionally biased region" description="Basic and acidic residues" evidence="1">
    <location>
        <begin position="57"/>
        <end position="74"/>
    </location>
</feature>
<accession>A0A6I3KNZ9</accession>
<dbReference type="AlphaFoldDB" id="A0A6I3KNZ9"/>
<gene>
    <name evidence="3" type="ORF">GIW81_14275</name>
</gene>
<feature type="region of interest" description="Disordered" evidence="1">
    <location>
        <begin position="17"/>
        <end position="86"/>
    </location>
</feature>
<evidence type="ECO:0000256" key="1">
    <source>
        <dbReference type="SAM" id="MobiDB-lite"/>
    </source>
</evidence>
<keyword evidence="2" id="KW-0812">Transmembrane</keyword>
<dbReference type="RefSeq" id="WP_154740041.1">
    <property type="nucleotide sequence ID" value="NZ_WMBQ01000002.1"/>
</dbReference>
<evidence type="ECO:0000256" key="2">
    <source>
        <dbReference type="SAM" id="Phobius"/>
    </source>
</evidence>
<feature type="transmembrane region" description="Helical" evidence="2">
    <location>
        <begin position="91"/>
        <end position="113"/>
    </location>
</feature>
<reference evidence="3 4" key="1">
    <citation type="submission" date="2019-11" db="EMBL/GenBank/DDBJ databases">
        <title>Identification of a novel strain.</title>
        <authorList>
            <person name="Xu Q."/>
            <person name="Wang G."/>
        </authorList>
    </citation>
    <scope>NUCLEOTIDE SEQUENCE [LARGE SCALE GENOMIC DNA]</scope>
    <source>
        <strain evidence="4">xq</strain>
    </source>
</reference>
<keyword evidence="2" id="KW-0472">Membrane</keyword>
<protein>
    <recommendedName>
        <fullName evidence="5">Sel1 repeat-containing protein</fullName>
    </recommendedName>
</protein>
<name>A0A6I3KNZ9_9HYPH</name>
<organism evidence="3 4">
    <name type="scientific">Hyphomicrobium album</name>
    <dbReference type="NCBI Taxonomy" id="2665159"/>
    <lineage>
        <taxon>Bacteria</taxon>
        <taxon>Pseudomonadati</taxon>
        <taxon>Pseudomonadota</taxon>
        <taxon>Alphaproteobacteria</taxon>
        <taxon>Hyphomicrobiales</taxon>
        <taxon>Hyphomicrobiaceae</taxon>
        <taxon>Hyphomicrobium</taxon>
    </lineage>
</organism>
<dbReference type="InterPro" id="IPR011990">
    <property type="entry name" value="TPR-like_helical_dom_sf"/>
</dbReference>
<dbReference type="EMBL" id="WMBQ01000002">
    <property type="protein sequence ID" value="MTD95502.1"/>
    <property type="molecule type" value="Genomic_DNA"/>
</dbReference>
<keyword evidence="4" id="KW-1185">Reference proteome</keyword>
<evidence type="ECO:0000313" key="4">
    <source>
        <dbReference type="Proteomes" id="UP000440694"/>
    </source>
</evidence>
<sequence>MGRRDEPELDELSKLLRRLETMEVAPRQESSRKPEPDAAQPQAEYVGALRGAAPAKVSDDRRGSSHDKGAHRGLDAQSQADGNARSSSTTAIVIGATTAAVVSSVIVAGLVMWTNGGQKNDDERRLTFYAPSGPAAKAPAARPTDSSPPTNAQVLLQRADTYLRSGKPGEARIVLEQAAQLGSGVAALTLGAMYDPGRTTQFSNLEIKADPTVARAWYERAKDLGVAEANDRLEELAAR</sequence>